<dbReference type="STRING" id="489703.SAMN04488038_12039"/>
<evidence type="ECO:0000313" key="3">
    <source>
        <dbReference type="EMBL" id="SER20779.1"/>
    </source>
</evidence>
<dbReference type="OrthoDB" id="7061261at2"/>
<dbReference type="EMBL" id="FOFS01000020">
    <property type="protein sequence ID" value="SER20779.1"/>
    <property type="molecule type" value="Genomic_DNA"/>
</dbReference>
<feature type="short sequence motif" description="HXTX 2" evidence="2">
    <location>
        <begin position="128"/>
        <end position="131"/>
    </location>
</feature>
<dbReference type="EC" id="3.1.4.58" evidence="2"/>
<dbReference type="GO" id="GO:0016874">
    <property type="term" value="F:ligase activity"/>
    <property type="evidence" value="ECO:0007669"/>
    <property type="project" value="UniProtKB-KW"/>
</dbReference>
<feature type="short sequence motif" description="HXTX 1" evidence="2">
    <location>
        <begin position="44"/>
        <end position="47"/>
    </location>
</feature>
<dbReference type="RefSeq" id="WP_093289597.1">
    <property type="nucleotide sequence ID" value="NZ_FOFS01000020.1"/>
</dbReference>
<accession>A0A1H9MBD1</accession>
<feature type="active site" description="Proton donor" evidence="2">
    <location>
        <position position="44"/>
    </location>
</feature>
<keyword evidence="1 2" id="KW-0378">Hydrolase</keyword>
<dbReference type="Gene3D" id="3.90.1140.10">
    <property type="entry name" value="Cyclic phosphodiesterase"/>
    <property type="match status" value="1"/>
</dbReference>
<dbReference type="Proteomes" id="UP000199233">
    <property type="component" value="Unassembled WGS sequence"/>
</dbReference>
<keyword evidence="4" id="KW-1185">Reference proteome</keyword>
<comment type="catalytic activity">
    <reaction evidence="2">
        <text>a 3'-end 2',3'-cyclophospho-ribonucleotide-RNA + H2O = a 3'-end 2'-phospho-ribonucleotide-RNA + H(+)</text>
        <dbReference type="Rhea" id="RHEA:11828"/>
        <dbReference type="Rhea" id="RHEA-COMP:10464"/>
        <dbReference type="Rhea" id="RHEA-COMP:17353"/>
        <dbReference type="ChEBI" id="CHEBI:15377"/>
        <dbReference type="ChEBI" id="CHEBI:15378"/>
        <dbReference type="ChEBI" id="CHEBI:83064"/>
        <dbReference type="ChEBI" id="CHEBI:173113"/>
        <dbReference type="EC" id="3.1.4.58"/>
    </reaction>
</comment>
<evidence type="ECO:0000256" key="2">
    <source>
        <dbReference type="HAMAP-Rule" id="MF_01940"/>
    </source>
</evidence>
<gene>
    <name evidence="3" type="ORF">SAMN04488038_12039</name>
</gene>
<sequence>MQLNRLFFALWPDEAARSASREAARQLQLRLQPGGYLSSPERYHLTLLFLGDQVRPEHEQAALRAAEGLRAAPFELCLDQAGSFRNKSVPWWLGPRQPPEALTQLHERLREAMARAQVPVERMRFVPHLTIARDARRVLPPTPVTPIRWAVQDFVLIRSRLDRQPLEYEILGRWPLTGAAATAPPSSPPPQLDLGF</sequence>
<dbReference type="PANTHER" id="PTHR35561:SF1">
    <property type="entry name" value="RNA 2',3'-CYCLIC PHOSPHODIESTERASE"/>
    <property type="match status" value="1"/>
</dbReference>
<reference evidence="3 4" key="1">
    <citation type="submission" date="2016-10" db="EMBL/GenBank/DDBJ databases">
        <authorList>
            <person name="de Groot N.N."/>
        </authorList>
    </citation>
    <scope>NUCLEOTIDE SEQUENCE [LARGE SCALE GENOMIC DNA]</scope>
    <source>
        <strain evidence="3 4">DSM 25927</strain>
    </source>
</reference>
<feature type="active site" description="Proton acceptor" evidence="2">
    <location>
        <position position="128"/>
    </location>
</feature>
<evidence type="ECO:0000313" key="4">
    <source>
        <dbReference type="Proteomes" id="UP000199233"/>
    </source>
</evidence>
<dbReference type="PANTHER" id="PTHR35561">
    <property type="entry name" value="RNA 2',3'-CYCLIC PHOSPHODIESTERASE"/>
    <property type="match status" value="1"/>
</dbReference>
<name>A0A1H9MBD1_9GAMM</name>
<organism evidence="3 4">
    <name type="scientific">Solimonas aquatica</name>
    <dbReference type="NCBI Taxonomy" id="489703"/>
    <lineage>
        <taxon>Bacteria</taxon>
        <taxon>Pseudomonadati</taxon>
        <taxon>Pseudomonadota</taxon>
        <taxon>Gammaproteobacteria</taxon>
        <taxon>Nevskiales</taxon>
        <taxon>Nevskiaceae</taxon>
        <taxon>Solimonas</taxon>
    </lineage>
</organism>
<dbReference type="AlphaFoldDB" id="A0A1H9MBD1"/>
<keyword evidence="3" id="KW-0436">Ligase</keyword>
<comment type="similarity">
    <text evidence="2">Belongs to the 2H phosphoesterase superfamily. ThpR family.</text>
</comment>
<dbReference type="GO" id="GO:0008664">
    <property type="term" value="F:RNA 2',3'-cyclic 3'-phosphodiesterase activity"/>
    <property type="evidence" value="ECO:0007669"/>
    <property type="project" value="UniProtKB-EC"/>
</dbReference>
<dbReference type="InterPro" id="IPR004175">
    <property type="entry name" value="RNA_CPDase"/>
</dbReference>
<dbReference type="GO" id="GO:0004113">
    <property type="term" value="F:2',3'-cyclic-nucleotide 3'-phosphodiesterase activity"/>
    <property type="evidence" value="ECO:0007669"/>
    <property type="project" value="InterPro"/>
</dbReference>
<dbReference type="SUPFAM" id="SSF55144">
    <property type="entry name" value="LigT-like"/>
    <property type="match status" value="1"/>
</dbReference>
<protein>
    <recommendedName>
        <fullName evidence="2">RNA 2',3'-cyclic phosphodiesterase</fullName>
        <shortName evidence="2">RNA 2',3'-CPDase</shortName>
        <ecNumber evidence="2">3.1.4.58</ecNumber>
    </recommendedName>
</protein>
<evidence type="ECO:0000256" key="1">
    <source>
        <dbReference type="ARBA" id="ARBA00022801"/>
    </source>
</evidence>
<comment type="function">
    <text evidence="2">Hydrolyzes RNA 2',3'-cyclic phosphodiester to an RNA 2'-phosphomonoester.</text>
</comment>
<dbReference type="NCBIfam" id="TIGR02258">
    <property type="entry name" value="2_5_ligase"/>
    <property type="match status" value="1"/>
</dbReference>
<dbReference type="InterPro" id="IPR009097">
    <property type="entry name" value="Cyclic_Pdiesterase"/>
</dbReference>
<dbReference type="Pfam" id="PF13563">
    <property type="entry name" value="2_5_RNA_ligase2"/>
    <property type="match status" value="1"/>
</dbReference>
<proteinExistence type="inferred from homology"/>
<dbReference type="HAMAP" id="MF_01940">
    <property type="entry name" value="RNA_CPDase"/>
    <property type="match status" value="1"/>
</dbReference>